<proteinExistence type="predicted"/>
<dbReference type="NCBIfam" id="TIGR01909">
    <property type="entry name" value="C_GCAxxG_C_C"/>
    <property type="match status" value="1"/>
</dbReference>
<dbReference type="AlphaFoldDB" id="A0AB35U4W9"/>
<gene>
    <name evidence="1" type="ORF">MOZ60_07705</name>
</gene>
<protein>
    <submittedName>
        <fullName evidence="1">C-GCAxxG-C-C family protein</fullName>
    </submittedName>
</protein>
<dbReference type="Proteomes" id="UP001286174">
    <property type="component" value="Unassembled WGS sequence"/>
</dbReference>
<evidence type="ECO:0000313" key="2">
    <source>
        <dbReference type="Proteomes" id="UP001286174"/>
    </source>
</evidence>
<accession>A0AB35U4W9</accession>
<keyword evidence="2" id="KW-1185">Reference proteome</keyword>
<name>A0AB35U4W9_9FIRM</name>
<dbReference type="InterPro" id="IPR010181">
    <property type="entry name" value="CGCAxxGCC_motif"/>
</dbReference>
<evidence type="ECO:0000313" key="1">
    <source>
        <dbReference type="EMBL" id="MDX8419979.1"/>
    </source>
</evidence>
<dbReference type="Pfam" id="PF09719">
    <property type="entry name" value="C_GCAxxG_C_C"/>
    <property type="match status" value="1"/>
</dbReference>
<organism evidence="1 2">
    <name type="scientific">Grylomicrobium aquisgranensis</name>
    <dbReference type="NCBI Taxonomy" id="2926318"/>
    <lineage>
        <taxon>Bacteria</taxon>
        <taxon>Bacillati</taxon>
        <taxon>Bacillota</taxon>
        <taxon>Erysipelotrichia</taxon>
        <taxon>Erysipelotrichales</taxon>
        <taxon>Erysipelotrichaceae</taxon>
        <taxon>Grylomicrobium</taxon>
    </lineage>
</organism>
<dbReference type="EMBL" id="JALBUR010000018">
    <property type="protein sequence ID" value="MDX8419979.1"/>
    <property type="molecule type" value="Genomic_DNA"/>
</dbReference>
<comment type="caution">
    <text evidence="1">The sequence shown here is derived from an EMBL/GenBank/DDBJ whole genome shotgun (WGS) entry which is preliminary data.</text>
</comment>
<reference evidence="1 2" key="1">
    <citation type="submission" date="2022-03" db="EMBL/GenBank/DDBJ databases">
        <title>Novel taxa within the pig intestine.</title>
        <authorList>
            <person name="Wylensek D."/>
            <person name="Bishof K."/>
            <person name="Afrizal A."/>
            <person name="Clavel T."/>
        </authorList>
    </citation>
    <scope>NUCLEOTIDE SEQUENCE [LARGE SCALE GENOMIC DNA]</scope>
    <source>
        <strain evidence="1 2">CLA-KB-P133</strain>
    </source>
</reference>
<dbReference type="RefSeq" id="WP_370596225.1">
    <property type="nucleotide sequence ID" value="NZ_JALBUR010000018.1"/>
</dbReference>
<sequence length="131" mass="13631">MTIEERAEKAAALKAEGKCNCAQAVVSVFADRIPVDHDTLMKLTSGFAAGMGCMESTCGALTGAVMAAGILTDGQRTPAYAAQILREFEQRSGALICRDLKGINTGKPVCPCPDCVRNAVLAAGAALNIRE</sequence>